<dbReference type="EMBL" id="CP034204">
    <property type="protein sequence ID" value="QBZ54252.1"/>
    <property type="molecule type" value="Genomic_DNA"/>
</dbReference>
<proteinExistence type="predicted"/>
<dbReference type="Proteomes" id="UP000294847">
    <property type="component" value="Chromosome 1"/>
</dbReference>
<reference evidence="2 3" key="1">
    <citation type="journal article" date="2019" name="Mol. Biol. Evol.">
        <title>Blast fungal genomes show frequent chromosomal changes, gene gains and losses, and effector gene turnover.</title>
        <authorList>
            <person name="Gomez Luciano L.B."/>
            <person name="Jason Tsai I."/>
            <person name="Chuma I."/>
            <person name="Tosa Y."/>
            <person name="Chen Y.H."/>
            <person name="Li J.Y."/>
            <person name="Li M.Y."/>
            <person name="Jade Lu M.Y."/>
            <person name="Nakayashiki H."/>
            <person name="Li W.H."/>
        </authorList>
    </citation>
    <scope>NUCLEOTIDE SEQUENCE [LARGE SCALE GENOMIC DNA]</scope>
    <source>
        <strain evidence="2">MZ5-1-6</strain>
    </source>
</reference>
<dbReference type="AlphaFoldDB" id="A0A4P7MYV0"/>
<evidence type="ECO:0000256" key="1">
    <source>
        <dbReference type="SAM" id="MobiDB-lite"/>
    </source>
</evidence>
<evidence type="ECO:0000313" key="2">
    <source>
        <dbReference type="EMBL" id="QBZ54252.1"/>
    </source>
</evidence>
<organism evidence="2 3">
    <name type="scientific">Pyricularia oryzae</name>
    <name type="common">Rice blast fungus</name>
    <name type="synonym">Magnaporthe oryzae</name>
    <dbReference type="NCBI Taxonomy" id="318829"/>
    <lineage>
        <taxon>Eukaryota</taxon>
        <taxon>Fungi</taxon>
        <taxon>Dikarya</taxon>
        <taxon>Ascomycota</taxon>
        <taxon>Pezizomycotina</taxon>
        <taxon>Sordariomycetes</taxon>
        <taxon>Sordariomycetidae</taxon>
        <taxon>Magnaporthales</taxon>
        <taxon>Pyriculariaceae</taxon>
        <taxon>Pyricularia</taxon>
    </lineage>
</organism>
<accession>A0A4P7MYV0</accession>
<feature type="region of interest" description="Disordered" evidence="1">
    <location>
        <begin position="1"/>
        <end position="30"/>
    </location>
</feature>
<name>A0A4P7MYV0_PYROR</name>
<evidence type="ECO:0000313" key="3">
    <source>
        <dbReference type="Proteomes" id="UP000294847"/>
    </source>
</evidence>
<gene>
    <name evidence="2" type="ORF">PoMZ_09948</name>
</gene>
<sequence length="62" mass="6561">MSNIQQRQDPLSSRPVNTAGLTANRLRGEDETSEALLSDAAPADLFNLLYGNSTTPGSSLVV</sequence>
<protein>
    <submittedName>
        <fullName evidence="2">Uncharacterized protein</fullName>
    </submittedName>
</protein>
<feature type="compositionally biased region" description="Polar residues" evidence="1">
    <location>
        <begin position="1"/>
        <end position="21"/>
    </location>
</feature>